<accession>A0A8I3W5U1</accession>
<reference evidence="1" key="2">
    <citation type="submission" date="2025-08" db="UniProtKB">
        <authorList>
            <consortium name="Ensembl"/>
        </authorList>
    </citation>
    <scope>IDENTIFICATION</scope>
</reference>
<gene>
    <name evidence="1" type="primary">LOC100894883</name>
</gene>
<reference evidence="1" key="3">
    <citation type="submission" date="2025-09" db="UniProtKB">
        <authorList>
            <consortium name="Ensembl"/>
        </authorList>
    </citation>
    <scope>IDENTIFICATION</scope>
</reference>
<reference evidence="1 2" key="1">
    <citation type="submission" date="2009-03" db="EMBL/GenBank/DDBJ databases">
        <authorList>
            <person name="Warren W."/>
            <person name="Ye L."/>
            <person name="Minx P."/>
            <person name="Worley K."/>
            <person name="Gibbs R."/>
            <person name="Wilson R.K."/>
        </authorList>
    </citation>
    <scope>NUCLEOTIDE SEQUENCE [LARGE SCALE GENOMIC DNA]</scope>
</reference>
<proteinExistence type="predicted"/>
<evidence type="ECO:0000313" key="1">
    <source>
        <dbReference type="Ensembl" id="ENSCJAP00000082114.1"/>
    </source>
</evidence>
<dbReference type="AlphaFoldDB" id="A0A8I3W5U1"/>
<protein>
    <submittedName>
        <fullName evidence="1">Uncharacterized protein</fullName>
    </submittedName>
</protein>
<dbReference type="Proteomes" id="UP000008225">
    <property type="component" value="Chromosome 14"/>
</dbReference>
<dbReference type="Ensembl" id="ENSCJAT00000124404.1">
    <property type="protein sequence ID" value="ENSCJAP00000082114.1"/>
    <property type="gene ID" value="ENSCJAG00000069536.2"/>
</dbReference>
<sequence>MAEGFSVKVIPQTNNLVAKETSCFCSETGVSLKLFLNYLFLHSGDAIVSEKSTNYNSIIQQEETCEDHSPMKTDPVGSPLSEFRRCPFWEQELAKKYFHKMVGLHLWELSLSCCVMHRAVNSFLLCLWPWLCHMEFYLPLWDSEGQQSSLA</sequence>
<organism evidence="1 2">
    <name type="scientific">Callithrix jacchus</name>
    <name type="common">White-tufted-ear marmoset</name>
    <name type="synonym">Simia Jacchus</name>
    <dbReference type="NCBI Taxonomy" id="9483"/>
    <lineage>
        <taxon>Eukaryota</taxon>
        <taxon>Metazoa</taxon>
        <taxon>Chordata</taxon>
        <taxon>Craniata</taxon>
        <taxon>Vertebrata</taxon>
        <taxon>Euteleostomi</taxon>
        <taxon>Mammalia</taxon>
        <taxon>Eutheria</taxon>
        <taxon>Euarchontoglires</taxon>
        <taxon>Primates</taxon>
        <taxon>Haplorrhini</taxon>
        <taxon>Platyrrhini</taxon>
        <taxon>Cebidae</taxon>
        <taxon>Callitrichinae</taxon>
        <taxon>Callithrix</taxon>
        <taxon>Callithrix</taxon>
    </lineage>
</organism>
<keyword evidence="2" id="KW-1185">Reference proteome</keyword>
<name>A0A8I3W5U1_CALJA</name>
<evidence type="ECO:0000313" key="2">
    <source>
        <dbReference type="Proteomes" id="UP000008225"/>
    </source>
</evidence>